<dbReference type="RefSeq" id="WP_081506325.1">
    <property type="nucleotide sequence ID" value="NZ_CP020474.1"/>
</dbReference>
<gene>
    <name evidence="2" type="ORF">ROSMUCSMR3_00482</name>
</gene>
<dbReference type="OrthoDB" id="7744695at2"/>
<feature type="transmembrane region" description="Helical" evidence="1">
    <location>
        <begin position="161"/>
        <end position="179"/>
    </location>
</feature>
<evidence type="ECO:0000313" key="2">
    <source>
        <dbReference type="EMBL" id="ARE81986.1"/>
    </source>
</evidence>
<feature type="transmembrane region" description="Helical" evidence="1">
    <location>
        <begin position="52"/>
        <end position="78"/>
    </location>
</feature>
<evidence type="ECO:0000313" key="3">
    <source>
        <dbReference type="Proteomes" id="UP000192273"/>
    </source>
</evidence>
<feature type="transmembrane region" description="Helical" evidence="1">
    <location>
        <begin position="139"/>
        <end position="155"/>
    </location>
</feature>
<sequence>MQRENKTCLRGEVPDAQNTVKSCEAGFEPREKLRAAPCEDSRDMGDLHEVTTVNAVILIAVSSVIGFGLAVVSAILGSSLLMSFFVYLVVSILLFTALLGLAYFAARPMGSLSIAENALDLVECETTETVRVLSARNRWVRIWWLIIICAFILSIRLTDEVTIQIAVCAVGVLVWVWLLKNRSSMKSQRIVATCKRASSGK</sequence>
<evidence type="ECO:0000256" key="1">
    <source>
        <dbReference type="SAM" id="Phobius"/>
    </source>
</evidence>
<proteinExistence type="predicted"/>
<protein>
    <submittedName>
        <fullName evidence="2">Uncharacterized protein</fullName>
    </submittedName>
</protein>
<name>A0A1V0RJU3_9RHOB</name>
<dbReference type="Proteomes" id="UP000192273">
    <property type="component" value="Chromosome"/>
</dbReference>
<dbReference type="EMBL" id="CP020474">
    <property type="protein sequence ID" value="ARE81986.1"/>
    <property type="molecule type" value="Genomic_DNA"/>
</dbReference>
<dbReference type="KEGG" id="rmm:ROSMUCSMR3_00482"/>
<dbReference type="AlphaFoldDB" id="A0A1V0RJU3"/>
<keyword evidence="3" id="KW-1185">Reference proteome</keyword>
<accession>A0A1V0RJU3</accession>
<keyword evidence="1" id="KW-0812">Transmembrane</keyword>
<keyword evidence="1" id="KW-1133">Transmembrane helix</keyword>
<reference evidence="2 3" key="1">
    <citation type="submission" date="2017-03" db="EMBL/GenBank/DDBJ databases">
        <title>Genome Sequence of Roseovarius mucosus strain SMR3 Isolated from a culture of the Diatom Skeletonema marinoi.</title>
        <authorList>
            <person name="Topel M."/>
            <person name="Pinder M."/>
            <person name="Johansson O.N."/>
            <person name="Kourtchenko O."/>
            <person name="Godhe A."/>
            <person name="Clarke A.K."/>
        </authorList>
    </citation>
    <scope>NUCLEOTIDE SEQUENCE [LARGE SCALE GENOMIC DNA]</scope>
    <source>
        <strain evidence="2 3">SMR3</strain>
    </source>
</reference>
<keyword evidence="1" id="KW-0472">Membrane</keyword>
<feature type="transmembrane region" description="Helical" evidence="1">
    <location>
        <begin position="84"/>
        <end position="106"/>
    </location>
</feature>
<organism evidence="2 3">
    <name type="scientific">Roseovarius mucosus</name>
    <dbReference type="NCBI Taxonomy" id="215743"/>
    <lineage>
        <taxon>Bacteria</taxon>
        <taxon>Pseudomonadati</taxon>
        <taxon>Pseudomonadota</taxon>
        <taxon>Alphaproteobacteria</taxon>
        <taxon>Rhodobacterales</taxon>
        <taxon>Roseobacteraceae</taxon>
        <taxon>Roseovarius</taxon>
    </lineage>
</organism>